<dbReference type="OMA" id="HRCARTH"/>
<dbReference type="STRING" id="283909.R7ULT3"/>
<evidence type="ECO:0008006" key="5">
    <source>
        <dbReference type="Google" id="ProtNLM"/>
    </source>
</evidence>
<dbReference type="FunCoup" id="R7ULT3">
    <property type="interactions" value="93"/>
</dbReference>
<dbReference type="Pfam" id="PF07801">
    <property type="entry name" value="DUF1647"/>
    <property type="match status" value="1"/>
</dbReference>
<feature type="transmembrane region" description="Helical" evidence="1">
    <location>
        <begin position="6"/>
        <end position="26"/>
    </location>
</feature>
<keyword evidence="1" id="KW-0472">Membrane</keyword>
<dbReference type="InterPro" id="IPR012444">
    <property type="entry name" value="DUF1647"/>
</dbReference>
<keyword evidence="1" id="KW-0812">Transmembrane</keyword>
<keyword evidence="4" id="KW-1185">Reference proteome</keyword>
<reference evidence="3" key="3">
    <citation type="submission" date="2015-06" db="UniProtKB">
        <authorList>
            <consortium name="EnsemblMetazoa"/>
        </authorList>
    </citation>
    <scope>IDENTIFICATION</scope>
</reference>
<protein>
    <recommendedName>
        <fullName evidence="5">Nucleotide-diphospho-sugar transferase domain-containing protein</fullName>
    </recommendedName>
</protein>
<evidence type="ECO:0000313" key="4">
    <source>
        <dbReference type="Proteomes" id="UP000014760"/>
    </source>
</evidence>
<dbReference type="EMBL" id="AMQN01007051">
    <property type="status" value="NOT_ANNOTATED_CDS"/>
    <property type="molecule type" value="Genomic_DNA"/>
</dbReference>
<gene>
    <name evidence="2" type="ORF">CAPTEDRAFT_204101</name>
</gene>
<dbReference type="PANTHER" id="PTHR31389:SF4">
    <property type="entry name" value="LD39211P"/>
    <property type="match status" value="1"/>
</dbReference>
<reference evidence="2 4" key="2">
    <citation type="journal article" date="2013" name="Nature">
        <title>Insights into bilaterian evolution from three spiralian genomes.</title>
        <authorList>
            <person name="Simakov O."/>
            <person name="Marletaz F."/>
            <person name="Cho S.J."/>
            <person name="Edsinger-Gonzales E."/>
            <person name="Havlak P."/>
            <person name="Hellsten U."/>
            <person name="Kuo D.H."/>
            <person name="Larsson T."/>
            <person name="Lv J."/>
            <person name="Arendt D."/>
            <person name="Savage R."/>
            <person name="Osoegawa K."/>
            <person name="de Jong P."/>
            <person name="Grimwood J."/>
            <person name="Chapman J.A."/>
            <person name="Shapiro H."/>
            <person name="Aerts A."/>
            <person name="Otillar R.P."/>
            <person name="Terry A.Y."/>
            <person name="Boore J.L."/>
            <person name="Grigoriev I.V."/>
            <person name="Lindberg D.R."/>
            <person name="Seaver E.C."/>
            <person name="Weisblat D.A."/>
            <person name="Putnam N.H."/>
            <person name="Rokhsar D.S."/>
        </authorList>
    </citation>
    <scope>NUCLEOTIDE SEQUENCE</scope>
    <source>
        <strain evidence="2 4">I ESC-2004</strain>
    </source>
</reference>
<reference evidence="4" key="1">
    <citation type="submission" date="2012-12" db="EMBL/GenBank/DDBJ databases">
        <authorList>
            <person name="Hellsten U."/>
            <person name="Grimwood J."/>
            <person name="Chapman J.A."/>
            <person name="Shapiro H."/>
            <person name="Aerts A."/>
            <person name="Otillar R.P."/>
            <person name="Terry A.Y."/>
            <person name="Boore J.L."/>
            <person name="Simakov O."/>
            <person name="Marletaz F."/>
            <person name="Cho S.-J."/>
            <person name="Edsinger-Gonzales E."/>
            <person name="Havlak P."/>
            <person name="Kuo D.-H."/>
            <person name="Larsson T."/>
            <person name="Lv J."/>
            <person name="Arendt D."/>
            <person name="Savage R."/>
            <person name="Osoegawa K."/>
            <person name="de Jong P."/>
            <person name="Lindberg D.R."/>
            <person name="Seaver E.C."/>
            <person name="Weisblat D.A."/>
            <person name="Putnam N.H."/>
            <person name="Grigoriev I.V."/>
            <person name="Rokhsar D.S."/>
        </authorList>
    </citation>
    <scope>NUCLEOTIDE SEQUENCE</scope>
    <source>
        <strain evidence="4">I ESC-2004</strain>
    </source>
</reference>
<dbReference type="EMBL" id="KB299856">
    <property type="protein sequence ID" value="ELU07489.1"/>
    <property type="molecule type" value="Genomic_DNA"/>
</dbReference>
<organism evidence="2">
    <name type="scientific">Capitella teleta</name>
    <name type="common">Polychaete worm</name>
    <dbReference type="NCBI Taxonomy" id="283909"/>
    <lineage>
        <taxon>Eukaryota</taxon>
        <taxon>Metazoa</taxon>
        <taxon>Spiralia</taxon>
        <taxon>Lophotrochozoa</taxon>
        <taxon>Annelida</taxon>
        <taxon>Polychaeta</taxon>
        <taxon>Sedentaria</taxon>
        <taxon>Scolecida</taxon>
        <taxon>Capitellidae</taxon>
        <taxon>Capitella</taxon>
    </lineage>
</organism>
<dbReference type="Proteomes" id="UP000014760">
    <property type="component" value="Unassembled WGS sequence"/>
</dbReference>
<dbReference type="EnsemblMetazoa" id="CapteT204101">
    <property type="protein sequence ID" value="CapteP204101"/>
    <property type="gene ID" value="CapteG204101"/>
</dbReference>
<dbReference type="OrthoDB" id="5954868at2759"/>
<name>R7ULT3_CAPTE</name>
<dbReference type="AlphaFoldDB" id="R7ULT3"/>
<sequence>MGQYYLIRVACCVVAVYILCLSHNLLSNFGPRRYSSPQRTLSKDTLIEKANISVGNFFVYSDFYKKCIDGESKGMNTNSYPLETDESLMDMFRFPWNFVKNVNRNNVDHFVFAMACSENHYNESRDAIASTQKFFPDRRILFYDWGLNPEQKMEVQGLCGVDCKPFNFSEFPAAASLRGRPLYQAHKIFVIMDAMADNDAVFWIDTSVRFMSNNLTSAYNKAIESDGIVYFSKTTHSTFAVTHPSTYNFIPTNLTAQKKLNQLATNAALYYKTRKIFDGVLWWWFLCALRKDCISPTTEMICDFGLRDRMLEYAGCHRVDQSVANLLVSNLYGFEIERCLASLREDGVFKIKRHPTHYYQLRQCSESEKFSIGTEAT</sequence>
<accession>R7ULT3</accession>
<evidence type="ECO:0000313" key="2">
    <source>
        <dbReference type="EMBL" id="ELU07489.1"/>
    </source>
</evidence>
<evidence type="ECO:0000313" key="3">
    <source>
        <dbReference type="EnsemblMetazoa" id="CapteP204101"/>
    </source>
</evidence>
<dbReference type="HOGENOM" id="CLU_039554_0_0_1"/>
<evidence type="ECO:0000256" key="1">
    <source>
        <dbReference type="SAM" id="Phobius"/>
    </source>
</evidence>
<proteinExistence type="predicted"/>
<dbReference type="PANTHER" id="PTHR31389">
    <property type="entry name" value="LD39211P"/>
    <property type="match status" value="1"/>
</dbReference>
<keyword evidence="1" id="KW-1133">Transmembrane helix</keyword>